<dbReference type="Gene3D" id="3.40.50.720">
    <property type="entry name" value="NAD(P)-binding Rossmann-like Domain"/>
    <property type="match status" value="1"/>
</dbReference>
<gene>
    <name evidence="2" type="ORF">QRT03_26860</name>
</gene>
<dbReference type="RefSeq" id="WP_286056223.1">
    <property type="nucleotide sequence ID" value="NZ_JASVWF010000008.1"/>
</dbReference>
<evidence type="ECO:0000313" key="2">
    <source>
        <dbReference type="EMBL" id="MDL5159617.1"/>
    </source>
</evidence>
<evidence type="ECO:0000256" key="1">
    <source>
        <dbReference type="SAM" id="MobiDB-lite"/>
    </source>
</evidence>
<accession>A0ABT7MI99</accession>
<reference evidence="2 3" key="1">
    <citation type="submission" date="2023-06" db="EMBL/GenBank/DDBJ databases">
        <title>Actinomycetospora Odt1-22.</title>
        <authorList>
            <person name="Supong K."/>
        </authorList>
    </citation>
    <scope>NUCLEOTIDE SEQUENCE [LARGE SCALE GENOMIC DNA]</scope>
    <source>
        <strain evidence="2 3">Odt1-22</strain>
    </source>
</reference>
<sequence>MLLSDLDQAEVDCDVLVLGDDREATDVVRALANAIPGVRGVSRADCATPTRSSASRRTSSRSTAATRCTPA</sequence>
<name>A0ABT7MI99_9PSEU</name>
<organism evidence="2 3">
    <name type="scientific">Actinomycetospora termitidis</name>
    <dbReference type="NCBI Taxonomy" id="3053470"/>
    <lineage>
        <taxon>Bacteria</taxon>
        <taxon>Bacillati</taxon>
        <taxon>Actinomycetota</taxon>
        <taxon>Actinomycetes</taxon>
        <taxon>Pseudonocardiales</taxon>
        <taxon>Pseudonocardiaceae</taxon>
        <taxon>Actinomycetospora</taxon>
    </lineage>
</organism>
<dbReference type="EMBL" id="JASVWF010000008">
    <property type="protein sequence ID" value="MDL5159617.1"/>
    <property type="molecule type" value="Genomic_DNA"/>
</dbReference>
<dbReference type="Proteomes" id="UP001231924">
    <property type="component" value="Unassembled WGS sequence"/>
</dbReference>
<evidence type="ECO:0000313" key="3">
    <source>
        <dbReference type="Proteomes" id="UP001231924"/>
    </source>
</evidence>
<comment type="caution">
    <text evidence="2">The sequence shown here is derived from an EMBL/GenBank/DDBJ whole genome shotgun (WGS) entry which is preliminary data.</text>
</comment>
<keyword evidence="3" id="KW-1185">Reference proteome</keyword>
<proteinExistence type="predicted"/>
<protein>
    <submittedName>
        <fullName evidence="2">Uncharacterized protein</fullName>
    </submittedName>
</protein>
<feature type="region of interest" description="Disordered" evidence="1">
    <location>
        <begin position="43"/>
        <end position="71"/>
    </location>
</feature>
<feature type="compositionally biased region" description="Low complexity" evidence="1">
    <location>
        <begin position="46"/>
        <end position="71"/>
    </location>
</feature>